<evidence type="ECO:0000256" key="6">
    <source>
        <dbReference type="ARBA" id="ARBA00023136"/>
    </source>
</evidence>
<dbReference type="InterPro" id="IPR005024">
    <property type="entry name" value="Snf7_fam"/>
</dbReference>
<gene>
    <name evidence="8" type="ORF">CLAFUR5_01394</name>
</gene>
<keyword evidence="6" id="KW-0472">Membrane</keyword>
<name>A0A9Q8P4C9_PASFU</name>
<dbReference type="AlphaFoldDB" id="A0A9Q8P4C9"/>
<dbReference type="Gene3D" id="1.10.287.1060">
    <property type="entry name" value="ESAT-6-like"/>
    <property type="match status" value="1"/>
</dbReference>
<dbReference type="OMA" id="RAKQPAM"/>
<evidence type="ECO:0000256" key="3">
    <source>
        <dbReference type="ARBA" id="ARBA00022448"/>
    </source>
</evidence>
<dbReference type="GO" id="GO:0006900">
    <property type="term" value="P:vesicle budding from membrane"/>
    <property type="evidence" value="ECO:0007669"/>
    <property type="project" value="TreeGrafter"/>
</dbReference>
<sequence>MGNSNSSSKKVTAQDRAILDLKIQRDKLHQYQKRINTITTRETEIAKECLAKGDKQRALLALRRKKYQVSLLAKTDQQLAQLQALTSDVEFALVQKDVMFGLQQGTAVLKEIHKEMGGLERVEMILSQSEEAQAYQKEVNEMLSGKMSNEDEDEVEDELEALEREAQGVPSMPEAPKTTAGEIPEAPSGEVETPEAKARRRRQARSEREQEQALGPIAA</sequence>
<evidence type="ECO:0000256" key="2">
    <source>
        <dbReference type="ARBA" id="ARBA00006190"/>
    </source>
</evidence>
<evidence type="ECO:0000313" key="9">
    <source>
        <dbReference type="Proteomes" id="UP000756132"/>
    </source>
</evidence>
<dbReference type="GO" id="GO:0000815">
    <property type="term" value="C:ESCRT III complex"/>
    <property type="evidence" value="ECO:0007669"/>
    <property type="project" value="TreeGrafter"/>
</dbReference>
<keyword evidence="5" id="KW-0653">Protein transport</keyword>
<comment type="subcellular location">
    <subcellularLocation>
        <location evidence="1">Endosome membrane</location>
    </subcellularLocation>
</comment>
<feature type="region of interest" description="Disordered" evidence="7">
    <location>
        <begin position="145"/>
        <end position="219"/>
    </location>
</feature>
<dbReference type="OrthoDB" id="441172at2759"/>
<evidence type="ECO:0000256" key="1">
    <source>
        <dbReference type="ARBA" id="ARBA00004608"/>
    </source>
</evidence>
<dbReference type="KEGG" id="ffu:CLAFUR5_01394"/>
<reference evidence="8" key="1">
    <citation type="submission" date="2021-12" db="EMBL/GenBank/DDBJ databases">
        <authorList>
            <person name="Zaccaron A."/>
            <person name="Stergiopoulos I."/>
        </authorList>
    </citation>
    <scope>NUCLEOTIDE SEQUENCE</scope>
    <source>
        <strain evidence="8">Race5_Kim</strain>
    </source>
</reference>
<evidence type="ECO:0000256" key="4">
    <source>
        <dbReference type="ARBA" id="ARBA00022753"/>
    </source>
</evidence>
<evidence type="ECO:0000256" key="5">
    <source>
        <dbReference type="ARBA" id="ARBA00022927"/>
    </source>
</evidence>
<proteinExistence type="inferred from homology"/>
<dbReference type="Pfam" id="PF03357">
    <property type="entry name" value="Snf7"/>
    <property type="match status" value="1"/>
</dbReference>
<dbReference type="GO" id="GO:0015031">
    <property type="term" value="P:protein transport"/>
    <property type="evidence" value="ECO:0007669"/>
    <property type="project" value="UniProtKB-KW"/>
</dbReference>
<dbReference type="GeneID" id="71981272"/>
<accession>A0A9Q8P4C9</accession>
<evidence type="ECO:0000313" key="8">
    <source>
        <dbReference type="EMBL" id="UJO12945.1"/>
    </source>
</evidence>
<dbReference type="Proteomes" id="UP000756132">
    <property type="component" value="Chromosome 1"/>
</dbReference>
<keyword evidence="9" id="KW-1185">Reference proteome</keyword>
<dbReference type="GO" id="GO:0032511">
    <property type="term" value="P:late endosome to vacuole transport via multivesicular body sorting pathway"/>
    <property type="evidence" value="ECO:0007669"/>
    <property type="project" value="TreeGrafter"/>
</dbReference>
<keyword evidence="4" id="KW-0967">Endosome</keyword>
<reference evidence="8" key="2">
    <citation type="journal article" date="2022" name="Microb. Genom.">
        <title>A chromosome-scale genome assembly of the tomato pathogen Cladosporium fulvum reveals a compartmentalized genome architecture and the presence of a dispensable chromosome.</title>
        <authorList>
            <person name="Zaccaron A.Z."/>
            <person name="Chen L.H."/>
            <person name="Samaras A."/>
            <person name="Stergiopoulos I."/>
        </authorList>
    </citation>
    <scope>NUCLEOTIDE SEQUENCE</scope>
    <source>
        <strain evidence="8">Race5_Kim</strain>
    </source>
</reference>
<feature type="compositionally biased region" description="Acidic residues" evidence="7">
    <location>
        <begin position="150"/>
        <end position="160"/>
    </location>
</feature>
<dbReference type="RefSeq" id="XP_047757311.1">
    <property type="nucleotide sequence ID" value="XM_047900542.1"/>
</dbReference>
<protein>
    <submittedName>
        <fullName evidence="8">Charged multivesicular body protein 6</fullName>
    </submittedName>
</protein>
<comment type="similarity">
    <text evidence="2">Belongs to the SNF7 family.</text>
</comment>
<dbReference type="PANTHER" id="PTHR22761:SF5">
    <property type="entry name" value="CHARGED MULTIVESICULAR BODY PROTEIN 6"/>
    <property type="match status" value="1"/>
</dbReference>
<dbReference type="PANTHER" id="PTHR22761">
    <property type="entry name" value="CHARGED MULTIVESICULAR BODY PROTEIN"/>
    <property type="match status" value="1"/>
</dbReference>
<dbReference type="GO" id="GO:0005771">
    <property type="term" value="C:multivesicular body"/>
    <property type="evidence" value="ECO:0007669"/>
    <property type="project" value="TreeGrafter"/>
</dbReference>
<organism evidence="8 9">
    <name type="scientific">Passalora fulva</name>
    <name type="common">Tomato leaf mold</name>
    <name type="synonym">Cladosporium fulvum</name>
    <dbReference type="NCBI Taxonomy" id="5499"/>
    <lineage>
        <taxon>Eukaryota</taxon>
        <taxon>Fungi</taxon>
        <taxon>Dikarya</taxon>
        <taxon>Ascomycota</taxon>
        <taxon>Pezizomycotina</taxon>
        <taxon>Dothideomycetes</taxon>
        <taxon>Dothideomycetidae</taxon>
        <taxon>Mycosphaerellales</taxon>
        <taxon>Mycosphaerellaceae</taxon>
        <taxon>Fulvia</taxon>
    </lineage>
</organism>
<evidence type="ECO:0000256" key="7">
    <source>
        <dbReference type="SAM" id="MobiDB-lite"/>
    </source>
</evidence>
<keyword evidence="3" id="KW-0813">Transport</keyword>
<dbReference type="EMBL" id="CP090163">
    <property type="protein sequence ID" value="UJO12945.1"/>
    <property type="molecule type" value="Genomic_DNA"/>
</dbReference>